<accession>A0A0E0LZK3</accession>
<dbReference type="AlphaFoldDB" id="A0A0E0LZK3"/>
<dbReference type="HOGENOM" id="CLU_2658802_0_0_1"/>
<dbReference type="EnsemblPlants" id="OPUNC09G04180.2">
    <property type="protein sequence ID" value="OPUNC09G04180.2"/>
    <property type="gene ID" value="OPUNC09G04180"/>
</dbReference>
<proteinExistence type="predicted"/>
<organism evidence="2">
    <name type="scientific">Oryza punctata</name>
    <name type="common">Red rice</name>
    <dbReference type="NCBI Taxonomy" id="4537"/>
    <lineage>
        <taxon>Eukaryota</taxon>
        <taxon>Viridiplantae</taxon>
        <taxon>Streptophyta</taxon>
        <taxon>Embryophyta</taxon>
        <taxon>Tracheophyta</taxon>
        <taxon>Spermatophyta</taxon>
        <taxon>Magnoliopsida</taxon>
        <taxon>Liliopsida</taxon>
        <taxon>Poales</taxon>
        <taxon>Poaceae</taxon>
        <taxon>BOP clade</taxon>
        <taxon>Oryzoideae</taxon>
        <taxon>Oryzeae</taxon>
        <taxon>Oryzinae</taxon>
        <taxon>Oryza</taxon>
    </lineage>
</organism>
<feature type="region of interest" description="Disordered" evidence="1">
    <location>
        <begin position="1"/>
        <end position="20"/>
    </location>
</feature>
<dbReference type="Gramene" id="OPUNC09G04180.2">
    <property type="protein sequence ID" value="OPUNC09G04180.2"/>
    <property type="gene ID" value="OPUNC09G04180"/>
</dbReference>
<dbReference type="EnsemblPlants" id="OPUNC09G04180.3">
    <property type="protein sequence ID" value="OPUNC09G04180.3"/>
    <property type="gene ID" value="OPUNC09G04180"/>
</dbReference>
<reference evidence="2" key="2">
    <citation type="submission" date="2018-05" db="EMBL/GenBank/DDBJ databases">
        <title>OpunRS2 (Oryza punctata Reference Sequence Version 2).</title>
        <authorList>
            <person name="Zhang J."/>
            <person name="Kudrna D."/>
            <person name="Lee S."/>
            <person name="Talag J."/>
            <person name="Welchert J."/>
            <person name="Wing R.A."/>
        </authorList>
    </citation>
    <scope>NUCLEOTIDE SEQUENCE [LARGE SCALE GENOMIC DNA]</scope>
</reference>
<evidence type="ECO:0000313" key="2">
    <source>
        <dbReference type="EnsemblPlants" id="OPUNC09G04180.2"/>
    </source>
</evidence>
<protein>
    <submittedName>
        <fullName evidence="2">Uncharacterized protein</fullName>
    </submittedName>
</protein>
<keyword evidence="3" id="KW-1185">Reference proteome</keyword>
<name>A0A0E0LZK3_ORYPU</name>
<evidence type="ECO:0000256" key="1">
    <source>
        <dbReference type="SAM" id="MobiDB-lite"/>
    </source>
</evidence>
<dbReference type="Gramene" id="OPUNC09G04180.3">
    <property type="protein sequence ID" value="OPUNC09G04180.3"/>
    <property type="gene ID" value="OPUNC09G04180"/>
</dbReference>
<sequence length="76" mass="7804">MEGLEWSFSLESSPSASVSASTTVVADASATVVADAEEAQRMEGHDQRLAGGEAPLVRSAQGESYTASVETRDGDG</sequence>
<dbReference type="Proteomes" id="UP000026962">
    <property type="component" value="Chromosome 9"/>
</dbReference>
<feature type="compositionally biased region" description="Low complexity" evidence="1">
    <location>
        <begin position="9"/>
        <end position="20"/>
    </location>
</feature>
<evidence type="ECO:0000313" key="3">
    <source>
        <dbReference type="Proteomes" id="UP000026962"/>
    </source>
</evidence>
<reference evidence="2" key="1">
    <citation type="submission" date="2015-04" db="UniProtKB">
        <authorList>
            <consortium name="EnsemblPlants"/>
        </authorList>
    </citation>
    <scope>IDENTIFICATION</scope>
</reference>